<keyword evidence="6 17" id="KW-0269">Exonuclease</keyword>
<evidence type="ECO:0000259" key="16">
    <source>
        <dbReference type="PROSITE" id="PS51217"/>
    </source>
</evidence>
<dbReference type="InterPro" id="IPR014017">
    <property type="entry name" value="DNA_helicase_UvrD-like_C"/>
</dbReference>
<dbReference type="PATRIC" id="fig|880071.3.peg.895"/>
<accession>I4AHD5</accession>
<dbReference type="PANTHER" id="PTHR11070:SF67">
    <property type="entry name" value="DNA 3'-5' HELICASE"/>
    <property type="match status" value="1"/>
</dbReference>
<feature type="domain" description="UvrD-like helicase ATP-binding" evidence="15">
    <location>
        <begin position="1"/>
        <end position="507"/>
    </location>
</feature>
<dbReference type="Pfam" id="PF00580">
    <property type="entry name" value="UvrD-helicase"/>
    <property type="match status" value="1"/>
</dbReference>
<dbReference type="HOGENOM" id="CLU_010638_0_0_10"/>
<evidence type="ECO:0000256" key="9">
    <source>
        <dbReference type="ARBA" id="ARBA00023204"/>
    </source>
</evidence>
<dbReference type="GO" id="GO:0005829">
    <property type="term" value="C:cytosol"/>
    <property type="evidence" value="ECO:0007669"/>
    <property type="project" value="TreeGrafter"/>
</dbReference>
<dbReference type="PROSITE" id="PS51217">
    <property type="entry name" value="UVRD_HELICASE_CTER"/>
    <property type="match status" value="1"/>
</dbReference>
<evidence type="ECO:0000256" key="1">
    <source>
        <dbReference type="ARBA" id="ARBA00022722"/>
    </source>
</evidence>
<dbReference type="GO" id="GO:0000725">
    <property type="term" value="P:recombinational repair"/>
    <property type="evidence" value="ECO:0007669"/>
    <property type="project" value="TreeGrafter"/>
</dbReference>
<comment type="catalytic activity">
    <reaction evidence="11">
        <text>Couples ATP hydrolysis with the unwinding of duplex DNA by translocating in the 3'-5' direction.</text>
        <dbReference type="EC" id="5.6.2.4"/>
    </reaction>
</comment>
<dbReference type="STRING" id="880071.Fleli_0916"/>
<keyword evidence="10" id="KW-0413">Isomerase</keyword>
<evidence type="ECO:0000256" key="11">
    <source>
        <dbReference type="ARBA" id="ARBA00034617"/>
    </source>
</evidence>
<gene>
    <name evidence="17" type="ordered locus">Fleli_0916</name>
</gene>
<reference evidence="18" key="1">
    <citation type="submission" date="2012-06" db="EMBL/GenBank/DDBJ databases">
        <title>The complete genome of Flexibacter litoralis DSM 6794.</title>
        <authorList>
            <person name="Lucas S."/>
            <person name="Copeland A."/>
            <person name="Lapidus A."/>
            <person name="Glavina del Rio T."/>
            <person name="Dalin E."/>
            <person name="Tice H."/>
            <person name="Bruce D."/>
            <person name="Goodwin L."/>
            <person name="Pitluck S."/>
            <person name="Peters L."/>
            <person name="Ovchinnikova G."/>
            <person name="Lu M."/>
            <person name="Kyrpides N."/>
            <person name="Mavromatis K."/>
            <person name="Ivanova N."/>
            <person name="Brettin T."/>
            <person name="Detter J.C."/>
            <person name="Han C."/>
            <person name="Larimer F."/>
            <person name="Land M."/>
            <person name="Hauser L."/>
            <person name="Markowitz V."/>
            <person name="Cheng J.-F."/>
            <person name="Hugenholtz P."/>
            <person name="Woyke T."/>
            <person name="Wu D."/>
            <person name="Spring S."/>
            <person name="Lang E."/>
            <person name="Kopitz M."/>
            <person name="Brambilla E."/>
            <person name="Klenk H.-P."/>
            <person name="Eisen J.A."/>
        </authorList>
    </citation>
    <scope>NUCLEOTIDE SEQUENCE [LARGE SCALE GENOMIC DNA]</scope>
    <source>
        <strain evidence="18">ATCC 23117 / DSM 6794 / NBRC 15988 / NCIMB 1366 / Sio-4</strain>
    </source>
</reference>
<evidence type="ECO:0000256" key="8">
    <source>
        <dbReference type="ARBA" id="ARBA00023125"/>
    </source>
</evidence>
<evidence type="ECO:0000259" key="15">
    <source>
        <dbReference type="PROSITE" id="PS51198"/>
    </source>
</evidence>
<keyword evidence="18" id="KW-1185">Reference proteome</keyword>
<dbReference type="Gene3D" id="3.40.50.300">
    <property type="entry name" value="P-loop containing nucleotide triphosphate hydrolases"/>
    <property type="match status" value="4"/>
</dbReference>
<feature type="binding site" evidence="14">
    <location>
        <begin position="8"/>
        <end position="15"/>
    </location>
    <ligand>
        <name>ATP</name>
        <dbReference type="ChEBI" id="CHEBI:30616"/>
    </ligand>
</feature>
<dbReference type="KEGG" id="fli:Fleli_0916"/>
<dbReference type="Gene3D" id="3.90.320.10">
    <property type="match status" value="1"/>
</dbReference>
<keyword evidence="3" id="KW-0227">DNA damage</keyword>
<dbReference type="InterPro" id="IPR027417">
    <property type="entry name" value="P-loop_NTPase"/>
</dbReference>
<evidence type="ECO:0000256" key="14">
    <source>
        <dbReference type="PROSITE-ProRule" id="PRU00560"/>
    </source>
</evidence>
<dbReference type="InterPro" id="IPR011335">
    <property type="entry name" value="Restrct_endonuc-II-like"/>
</dbReference>
<dbReference type="AlphaFoldDB" id="I4AHD5"/>
<evidence type="ECO:0000313" key="17">
    <source>
        <dbReference type="EMBL" id="AFM03370.1"/>
    </source>
</evidence>
<proteinExistence type="predicted"/>
<protein>
    <recommendedName>
        <fullName evidence="12">DNA 3'-5' helicase</fullName>
        <ecNumber evidence="12">5.6.2.4</ecNumber>
    </recommendedName>
</protein>
<keyword evidence="1" id="KW-0540">Nuclease</keyword>
<dbReference type="RefSeq" id="WP_014796828.1">
    <property type="nucleotide sequence ID" value="NC_018018.1"/>
</dbReference>
<name>I4AHD5_BERLS</name>
<keyword evidence="4 14" id="KW-0378">Hydrolase</keyword>
<sequence length="1136" mass="132572">MLFSIYRSSAGSGKTYTLTKEYIKIALASPNPELLGEFDVHYYRHILAVTFTNDAAKEMKQRIVSKLDAFSVLETAEEDSMFHDVLKELKEEYPQIEITKEEIVKRSKALHQTILHHYSDFAVSTIDSFSKRIVQAFTKDLDLPPNFEIQMDIEEALEEAVSRMYHKIGERGDNHLSEVMKEFVLKETQDEKSWNVDRGLLDFGKIIFEEAKKHSVDKIKALTQTQLKMVKADYLTYIGKVENEIIPQAGDFGRILLNAFEENGLVAKDFHYSSRGIYNYVLIYATNEDKVKDDWDKQKPLNSYIANDGLKLNKWAAKATKGSSLEAIKELSPMIKEMVLKIETLKTEFQEKYAYSRMMRRFIFQMMFLEEIGNQIEYLKEKKNHVYLSEFNEKINKIVENEPVPYIFERIGEKFKHILIDEFQDTSKMQWHNLIPLVSNSLANGMRSMVVGDAKQAIYRWRSGDADLLVNLPNVPSADPDSMLAEHTEIFKEHANQQILGTNRRSDPNIVDFNNKLFHFVRKRFDSVCPDLASHYAEVIQETVFETGGHVSVRFVEKDKNTSQKEYQERTFTYCLDLVKKLQKQDYKLEDITILVRTNGMGAFLAEKFIEQKIPVISGDSLLLVSSKVVQTIINFMFLLQQPDDAPRKLEIIEFLENHLEQKYQSENPPFDLAGELNNEDEENFTKIIKEQFKKTLSMPVLRHLSLYEIAEELIRELELYRHHTEQLYIQKLLDVLFEFSRNKNDNLLDFLEHWERKKGRISISSPEGGAALRVMTIHKSKGLEFPVVIMPFADWKVTPRGSSQLWVEWEDNPIAPELSTMILSMRETMKDGIFSENYKQEWSLNFIDAINNLYVGLTRPTEKLFIMTKEVSKLENKKPVKKKANNTTKEDNFGIDKVKDIADLLGLFLLREAEHIHKIEAREYVLSEDDSNKKHKTKMNDKQSLNIKELVSTEARNKIRVRKNNLRYDESYLTVEDFYDSRKDGLLMHYAFEKIFTINDTSKAVQTLINEGLIAEDERESLENKMKDVMRLQQIEEFFRPDIDISQKENANNPNAYKILNEQEIIQKGNRRVLRPDRMMIKGDTAILIDYKTGQIDPKHHQQINGYATALYQMGKRKVRRFLVYTEKMKIIEVD</sequence>
<dbReference type="OrthoDB" id="9810135at2"/>
<keyword evidence="5 14" id="KW-0347">Helicase</keyword>
<dbReference type="Pfam" id="PF13361">
    <property type="entry name" value="UvrD_C"/>
    <property type="match status" value="1"/>
</dbReference>
<dbReference type="InterPro" id="IPR011604">
    <property type="entry name" value="PDDEXK-like_dom_sf"/>
</dbReference>
<dbReference type="EC" id="5.6.2.4" evidence="12"/>
<evidence type="ECO:0000256" key="13">
    <source>
        <dbReference type="ARBA" id="ARBA00048988"/>
    </source>
</evidence>
<feature type="domain" description="UvrD-like helicase C-terminal" evidence="16">
    <location>
        <begin position="508"/>
        <end position="783"/>
    </location>
</feature>
<evidence type="ECO:0000313" key="18">
    <source>
        <dbReference type="Proteomes" id="UP000006054"/>
    </source>
</evidence>
<comment type="catalytic activity">
    <reaction evidence="13">
        <text>ATP + H2O = ADP + phosphate + H(+)</text>
        <dbReference type="Rhea" id="RHEA:13065"/>
        <dbReference type="ChEBI" id="CHEBI:15377"/>
        <dbReference type="ChEBI" id="CHEBI:15378"/>
        <dbReference type="ChEBI" id="CHEBI:30616"/>
        <dbReference type="ChEBI" id="CHEBI:43474"/>
        <dbReference type="ChEBI" id="CHEBI:456216"/>
        <dbReference type="EC" id="5.6.2.4"/>
    </reaction>
</comment>
<dbReference type="GO" id="GO:0003677">
    <property type="term" value="F:DNA binding"/>
    <property type="evidence" value="ECO:0007669"/>
    <property type="project" value="UniProtKB-KW"/>
</dbReference>
<dbReference type="InterPro" id="IPR014016">
    <property type="entry name" value="UvrD-like_ATP-bd"/>
</dbReference>
<dbReference type="SUPFAM" id="SSF52980">
    <property type="entry name" value="Restriction endonuclease-like"/>
    <property type="match status" value="1"/>
</dbReference>
<evidence type="ECO:0000256" key="10">
    <source>
        <dbReference type="ARBA" id="ARBA00023235"/>
    </source>
</evidence>
<keyword evidence="9" id="KW-0234">DNA repair</keyword>
<dbReference type="eggNOG" id="COG1074">
    <property type="taxonomic scope" value="Bacteria"/>
</dbReference>
<evidence type="ECO:0000256" key="12">
    <source>
        <dbReference type="ARBA" id="ARBA00034808"/>
    </source>
</evidence>
<evidence type="ECO:0000256" key="7">
    <source>
        <dbReference type="ARBA" id="ARBA00022840"/>
    </source>
</evidence>
<keyword evidence="2 14" id="KW-0547">Nucleotide-binding</keyword>
<dbReference type="PROSITE" id="PS51198">
    <property type="entry name" value="UVRD_HELICASE_ATP_BIND"/>
    <property type="match status" value="1"/>
</dbReference>
<evidence type="ECO:0000256" key="2">
    <source>
        <dbReference type="ARBA" id="ARBA00022741"/>
    </source>
</evidence>
<dbReference type="PANTHER" id="PTHR11070">
    <property type="entry name" value="UVRD / RECB / PCRA DNA HELICASE FAMILY MEMBER"/>
    <property type="match status" value="1"/>
</dbReference>
<evidence type="ECO:0000256" key="4">
    <source>
        <dbReference type="ARBA" id="ARBA00022801"/>
    </source>
</evidence>
<keyword evidence="8" id="KW-0238">DNA-binding</keyword>
<dbReference type="EMBL" id="CP003345">
    <property type="protein sequence ID" value="AFM03370.1"/>
    <property type="molecule type" value="Genomic_DNA"/>
</dbReference>
<dbReference type="Proteomes" id="UP000006054">
    <property type="component" value="Chromosome"/>
</dbReference>
<dbReference type="InterPro" id="IPR000212">
    <property type="entry name" value="DNA_helicase_UvrD/REP"/>
</dbReference>
<dbReference type="SUPFAM" id="SSF52540">
    <property type="entry name" value="P-loop containing nucleoside triphosphate hydrolases"/>
    <property type="match status" value="1"/>
</dbReference>
<evidence type="ECO:0000256" key="3">
    <source>
        <dbReference type="ARBA" id="ARBA00022763"/>
    </source>
</evidence>
<dbReference type="GO" id="GO:0043138">
    <property type="term" value="F:3'-5' DNA helicase activity"/>
    <property type="evidence" value="ECO:0007669"/>
    <property type="project" value="UniProtKB-EC"/>
</dbReference>
<organism evidence="17 18">
    <name type="scientific">Bernardetia litoralis (strain ATCC 23117 / DSM 6794 / NBRC 15988 / NCIMB 1366 / Fx l1 / Sio-4)</name>
    <name type="common">Flexibacter litoralis</name>
    <dbReference type="NCBI Taxonomy" id="880071"/>
    <lineage>
        <taxon>Bacteria</taxon>
        <taxon>Pseudomonadati</taxon>
        <taxon>Bacteroidota</taxon>
        <taxon>Cytophagia</taxon>
        <taxon>Cytophagales</taxon>
        <taxon>Bernardetiaceae</taxon>
        <taxon>Bernardetia</taxon>
    </lineage>
</organism>
<keyword evidence="7 14" id="KW-0067">ATP-binding</keyword>
<dbReference type="GO" id="GO:0004527">
    <property type="term" value="F:exonuclease activity"/>
    <property type="evidence" value="ECO:0007669"/>
    <property type="project" value="UniProtKB-KW"/>
</dbReference>
<dbReference type="GO" id="GO:0005524">
    <property type="term" value="F:ATP binding"/>
    <property type="evidence" value="ECO:0007669"/>
    <property type="project" value="UniProtKB-UniRule"/>
</dbReference>
<evidence type="ECO:0000256" key="5">
    <source>
        <dbReference type="ARBA" id="ARBA00022806"/>
    </source>
</evidence>
<evidence type="ECO:0000256" key="6">
    <source>
        <dbReference type="ARBA" id="ARBA00022839"/>
    </source>
</evidence>